<dbReference type="Proteomes" id="UP000219688">
    <property type="component" value="Unassembled WGS sequence"/>
</dbReference>
<feature type="region of interest" description="Disordered" evidence="1">
    <location>
        <begin position="138"/>
        <end position="171"/>
    </location>
</feature>
<name>A0A285VHY4_9MICO</name>
<proteinExistence type="predicted"/>
<gene>
    <name evidence="2" type="ORF">SAMN05421879_10243</name>
</gene>
<dbReference type="EMBL" id="OBQK01000002">
    <property type="protein sequence ID" value="SOC53613.1"/>
    <property type="molecule type" value="Genomic_DNA"/>
</dbReference>
<sequence length="375" mass="40719">MGDEGLVARVLLWAERRRRTLNPAVLQTILRARDHRHGGVGMWPPGSVVDLLLVRWPATGENLPEREVMAATLDTLWRFLRATGAMGHASADVKALTREFRQAAVLTWLPMAPPAPVPGTVDLQDRLDREAEVWNATANRERFWDREDEPSGSFSPPGGPGSGSTDPAWYAPSSPSKCAQVVREAEFVRHCLAIAEWAGGGVEVSDEGYSVDSAEDDGLACLTIAPDLVWITCVRAGLVRVDGHRAWSEVDTLATDEEWADLGLQLVVNLLICMEDRDAVLHAITGLFSPGFGGWAREVLVDCWWLSTANKQGQRAATPDPDASQDAARGALELLAFVGMLGVIGEHEYVPTALGHDVALAVLHLGLQGMFLEAR</sequence>
<keyword evidence="3" id="KW-1185">Reference proteome</keyword>
<dbReference type="AlphaFoldDB" id="A0A285VHY4"/>
<organism evidence="2 3">
    <name type="scientific">Ornithinimicrobium cerasi</name>
    <dbReference type="NCBI Taxonomy" id="2248773"/>
    <lineage>
        <taxon>Bacteria</taxon>
        <taxon>Bacillati</taxon>
        <taxon>Actinomycetota</taxon>
        <taxon>Actinomycetes</taxon>
        <taxon>Micrococcales</taxon>
        <taxon>Ornithinimicrobiaceae</taxon>
        <taxon>Ornithinimicrobium</taxon>
    </lineage>
</organism>
<evidence type="ECO:0000313" key="2">
    <source>
        <dbReference type="EMBL" id="SOC53613.1"/>
    </source>
</evidence>
<evidence type="ECO:0000256" key="1">
    <source>
        <dbReference type="SAM" id="MobiDB-lite"/>
    </source>
</evidence>
<dbReference type="RefSeq" id="WP_097187104.1">
    <property type="nucleotide sequence ID" value="NZ_OBQK01000002.1"/>
</dbReference>
<evidence type="ECO:0000313" key="3">
    <source>
        <dbReference type="Proteomes" id="UP000219688"/>
    </source>
</evidence>
<reference evidence="3" key="1">
    <citation type="submission" date="2017-08" db="EMBL/GenBank/DDBJ databases">
        <authorList>
            <person name="Varghese N."/>
            <person name="Submissions S."/>
        </authorList>
    </citation>
    <scope>NUCLEOTIDE SEQUENCE [LARGE SCALE GENOMIC DNA]</scope>
    <source>
        <strain evidence="3">USBA17B2</strain>
    </source>
</reference>
<accession>A0A285VHY4</accession>
<protein>
    <submittedName>
        <fullName evidence="2">Uncharacterized protein</fullName>
    </submittedName>
</protein>